<dbReference type="SUPFAM" id="SSF51998">
    <property type="entry name" value="PFL-like glycyl radical enzymes"/>
    <property type="match status" value="1"/>
</dbReference>
<evidence type="ECO:0000259" key="8">
    <source>
        <dbReference type="PROSITE" id="PS51161"/>
    </source>
</evidence>
<dbReference type="PROSITE" id="PS51161">
    <property type="entry name" value="ATP_CONE"/>
    <property type="match status" value="1"/>
</dbReference>
<evidence type="ECO:0000256" key="3">
    <source>
        <dbReference type="ARBA" id="ARBA00022741"/>
    </source>
</evidence>
<dbReference type="Gene3D" id="3.20.70.20">
    <property type="match status" value="2"/>
</dbReference>
<evidence type="ECO:0000256" key="6">
    <source>
        <dbReference type="ARBA" id="ARBA00023285"/>
    </source>
</evidence>
<feature type="domain" description="ATP-cone" evidence="8">
    <location>
        <begin position="21"/>
        <end position="111"/>
    </location>
</feature>
<keyword evidence="2" id="KW-0846">Cobalamin</keyword>
<gene>
    <name evidence="9" type="ORF">UW44_C0012G0022</name>
</gene>
<dbReference type="STRING" id="1618387.UW44_C0012G0022"/>
<keyword evidence="4 7" id="KW-0067">ATP-binding</keyword>
<dbReference type="Proteomes" id="UP000034006">
    <property type="component" value="Unassembled WGS sequence"/>
</dbReference>
<dbReference type="GO" id="GO:0031419">
    <property type="term" value="F:cobalamin binding"/>
    <property type="evidence" value="ECO:0007669"/>
    <property type="project" value="UniProtKB-KW"/>
</dbReference>
<evidence type="ECO:0000256" key="5">
    <source>
        <dbReference type="ARBA" id="ARBA00023002"/>
    </source>
</evidence>
<name>A0A0G1KU45_9BACT</name>
<accession>A0A0G1KU45</accession>
<dbReference type="GO" id="GO:0005524">
    <property type="term" value="F:ATP binding"/>
    <property type="evidence" value="ECO:0007669"/>
    <property type="project" value="UniProtKB-UniRule"/>
</dbReference>
<comment type="cofactor">
    <cofactor evidence="1">
        <name>adenosylcob(III)alamin</name>
        <dbReference type="ChEBI" id="CHEBI:18408"/>
    </cofactor>
</comment>
<organism evidence="9 10">
    <name type="scientific">Candidatus Collierbacteria bacterium GW2011_GWB2_44_22</name>
    <dbReference type="NCBI Taxonomy" id="1618387"/>
    <lineage>
        <taxon>Bacteria</taxon>
        <taxon>Candidatus Collieribacteriota</taxon>
    </lineage>
</organism>
<evidence type="ECO:0000313" key="9">
    <source>
        <dbReference type="EMBL" id="KKT51439.1"/>
    </source>
</evidence>
<keyword evidence="3 7" id="KW-0547">Nucleotide-binding</keyword>
<dbReference type="AlphaFoldDB" id="A0A0G1KU45"/>
<proteinExistence type="predicted"/>
<dbReference type="InterPro" id="IPR050862">
    <property type="entry name" value="RdRp_reductase_class-2"/>
</dbReference>
<keyword evidence="5" id="KW-0560">Oxidoreductase</keyword>
<evidence type="ECO:0000256" key="1">
    <source>
        <dbReference type="ARBA" id="ARBA00001922"/>
    </source>
</evidence>
<comment type="caution">
    <text evidence="9">The sequence shown here is derived from an EMBL/GenBank/DDBJ whole genome shotgun (WGS) entry which is preliminary data.</text>
</comment>
<evidence type="ECO:0000313" key="10">
    <source>
        <dbReference type="Proteomes" id="UP000034006"/>
    </source>
</evidence>
<keyword evidence="6" id="KW-0170">Cobalt</keyword>
<evidence type="ECO:0000256" key="2">
    <source>
        <dbReference type="ARBA" id="ARBA00022628"/>
    </source>
</evidence>
<dbReference type="PANTHER" id="PTHR43371:SF1">
    <property type="entry name" value="RIBONUCLEOSIDE-DIPHOSPHATE REDUCTASE"/>
    <property type="match status" value="1"/>
</dbReference>
<sequence>MKNHKANKVKKIEEIKIEFPKTIVKRDGRTVPFEIKKIEKAITACFDDLGRVPSTAVGELASRVVNIIGAKYAKPTVEQVQDAVELVLQAAGEFEAAKNYIIYRVEHAKLRNVRPVPKEVVKAFSESDIYFENQIQKFQFFDKYSRFNYDLGRRETWKETVDRSVDYLRELSEGKLGSGDYKRIRNSILEMKATPSMRLLAMAGPAARRNNIGIYNCSYQPVDSIDSFVEALIISMNGCGVGFSVENKYVENLPRVKRQDGLETKQMLIEDSTEGWADALRTGLLTWFDGGDIKFDYSALRPAGAILRTKGGRSSGPEPLRRMMEFVRERIFSRQGSFLRSIDAHDIMCEVGNAAVSGGMRRTAMISLFDFEDNEMWNCKSGDFERDNSQRWNANNSAVWPLSGLTQLEVTKQMLEMVKSGRGEPGIFNRQSAIDMRPARRTFADFGTNPCGEIILRPFEFCNLSIAIARREDTYESLKDKVEVAAIIGTIQALATHFPGLRPAWKENCEEERLLGVDINGQMDSPAAQDPAIQSRLRQVAIETNRVMAQKLGINQAAAVTCVKPSGNSSQLFNCSSGIHARWSPYYVRNIRVSTHSSIHKVLKAEGVPMDPENGQTPETANTWVIHFPVKSPDGAVTRKSFSAIQQCEYWFQNKINWTEHNPSVTITYHPDEVIDLIKWVWEHRNLIGGMAFLPAFDAAYSQMPYQEIEKEEYERLRLNFPAIDFSKLYRYEEEDYTKAAQELACVAGCDIDPTEGRV</sequence>
<evidence type="ECO:0000256" key="4">
    <source>
        <dbReference type="ARBA" id="ARBA00022840"/>
    </source>
</evidence>
<dbReference type="GO" id="GO:0004748">
    <property type="term" value="F:ribonucleoside-diphosphate reductase activity, thioredoxin disulfide as acceptor"/>
    <property type="evidence" value="ECO:0007669"/>
    <property type="project" value="TreeGrafter"/>
</dbReference>
<dbReference type="PANTHER" id="PTHR43371">
    <property type="entry name" value="VITAMIN B12-DEPENDENT RIBONUCLEOTIDE REDUCTASE"/>
    <property type="match status" value="1"/>
</dbReference>
<reference evidence="9 10" key="1">
    <citation type="journal article" date="2015" name="Nature">
        <title>rRNA introns, odd ribosomes, and small enigmatic genomes across a large radiation of phyla.</title>
        <authorList>
            <person name="Brown C.T."/>
            <person name="Hug L.A."/>
            <person name="Thomas B.C."/>
            <person name="Sharon I."/>
            <person name="Castelle C.J."/>
            <person name="Singh A."/>
            <person name="Wilkins M.J."/>
            <person name="Williams K.H."/>
            <person name="Banfield J.F."/>
        </authorList>
    </citation>
    <scope>NUCLEOTIDE SEQUENCE [LARGE SCALE GENOMIC DNA]</scope>
</reference>
<dbReference type="InterPro" id="IPR005144">
    <property type="entry name" value="ATP-cone_dom"/>
</dbReference>
<dbReference type="Pfam" id="PF03477">
    <property type="entry name" value="ATP-cone"/>
    <property type="match status" value="1"/>
</dbReference>
<dbReference type="PATRIC" id="fig|1618387.3.peg.935"/>
<evidence type="ECO:0000256" key="7">
    <source>
        <dbReference type="PROSITE-ProRule" id="PRU00492"/>
    </source>
</evidence>
<dbReference type="EMBL" id="LCIH01000012">
    <property type="protein sequence ID" value="KKT51439.1"/>
    <property type="molecule type" value="Genomic_DNA"/>
</dbReference>
<protein>
    <submittedName>
        <fullName evidence="9">Ribonucleoside-triphosphate reductase</fullName>
    </submittedName>
</protein>